<protein>
    <submittedName>
        <fullName evidence="11">EI24 domain-containing protein</fullName>
    </submittedName>
</protein>
<keyword evidence="8" id="KW-0764">Sulfate transport</keyword>
<dbReference type="RefSeq" id="WP_311598251.1">
    <property type="nucleotide sequence ID" value="NZ_JAVREM010000011.1"/>
</dbReference>
<reference evidence="12" key="1">
    <citation type="submission" date="2023-07" db="EMBL/GenBank/DDBJ databases">
        <title>30 novel species of actinomycetes from the DSMZ collection.</title>
        <authorList>
            <person name="Nouioui I."/>
        </authorList>
    </citation>
    <scope>NUCLEOTIDE SEQUENCE [LARGE SCALE GENOMIC DNA]</scope>
    <source>
        <strain evidence="12">DSM 44918</strain>
    </source>
</reference>
<evidence type="ECO:0000256" key="1">
    <source>
        <dbReference type="ARBA" id="ARBA00004141"/>
    </source>
</evidence>
<evidence type="ECO:0000256" key="9">
    <source>
        <dbReference type="ARBA" id="ARBA00023136"/>
    </source>
</evidence>
<evidence type="ECO:0000256" key="3">
    <source>
        <dbReference type="ARBA" id="ARBA00022475"/>
    </source>
</evidence>
<evidence type="ECO:0000313" key="12">
    <source>
        <dbReference type="Proteomes" id="UP001183420"/>
    </source>
</evidence>
<feature type="transmembrane region" description="Helical" evidence="10">
    <location>
        <begin position="24"/>
        <end position="51"/>
    </location>
</feature>
<name>A0ABU2LNK8_9ACTN</name>
<feature type="transmembrane region" description="Helical" evidence="10">
    <location>
        <begin position="206"/>
        <end position="228"/>
    </location>
</feature>
<dbReference type="Pfam" id="PF07264">
    <property type="entry name" value="EI24"/>
    <property type="match status" value="1"/>
</dbReference>
<evidence type="ECO:0000313" key="11">
    <source>
        <dbReference type="EMBL" id="MDT0319148.1"/>
    </source>
</evidence>
<dbReference type="PANTHER" id="PTHR37468:SF1">
    <property type="entry name" value="SULFATE TRANSPORTER CYSZ"/>
    <property type="match status" value="1"/>
</dbReference>
<sequence>MNGFAAGLRYLAQGQRWVFSRPRWLLFGLVPALIAFVVYAGALVALAYFAGDIAVWATPFADDWDGAGQSLIRVGFALLLVAAGVMLAVVTFTAVTLIIGDPFYQALGEKVEETEGGAPPGHGRGFWQDIGVSISDSVRVLLRVLLFTVPLFVLGFVPVIGQTVIPAIGFAVSGFFLTVELTSAALDRRGLPLKERIRLLRRRLPVALGFGVPLVLLFLIPLGAVLLMPGAVAGATLLARGVADSATPGQAPAAVVLGKG</sequence>
<comment type="caution">
    <text evidence="11">The sequence shown here is derived from an EMBL/GenBank/DDBJ whole genome shotgun (WGS) entry which is preliminary data.</text>
</comment>
<keyword evidence="5" id="KW-0028">Amino-acid biosynthesis</keyword>
<evidence type="ECO:0000256" key="4">
    <source>
        <dbReference type="ARBA" id="ARBA00022519"/>
    </source>
</evidence>
<comment type="subcellular location">
    <subcellularLocation>
        <location evidence="1">Membrane</location>
        <topology evidence="1">Multi-pass membrane protein</topology>
    </subcellularLocation>
</comment>
<keyword evidence="7 10" id="KW-1133">Transmembrane helix</keyword>
<keyword evidence="12" id="KW-1185">Reference proteome</keyword>
<keyword evidence="4" id="KW-0997">Cell inner membrane</keyword>
<evidence type="ECO:0000256" key="2">
    <source>
        <dbReference type="ARBA" id="ARBA00022448"/>
    </source>
</evidence>
<feature type="transmembrane region" description="Helical" evidence="10">
    <location>
        <begin position="167"/>
        <end position="186"/>
    </location>
</feature>
<evidence type="ECO:0000256" key="7">
    <source>
        <dbReference type="ARBA" id="ARBA00022989"/>
    </source>
</evidence>
<evidence type="ECO:0000256" key="10">
    <source>
        <dbReference type="SAM" id="Phobius"/>
    </source>
</evidence>
<evidence type="ECO:0000256" key="5">
    <source>
        <dbReference type="ARBA" id="ARBA00022605"/>
    </source>
</evidence>
<evidence type="ECO:0000256" key="8">
    <source>
        <dbReference type="ARBA" id="ARBA00023032"/>
    </source>
</evidence>
<dbReference type="InterPro" id="IPR059112">
    <property type="entry name" value="CysZ/EI24"/>
</dbReference>
<accession>A0ABU2LNK8</accession>
<dbReference type="EMBL" id="JAVREM010000011">
    <property type="protein sequence ID" value="MDT0319148.1"/>
    <property type="molecule type" value="Genomic_DNA"/>
</dbReference>
<keyword evidence="6 10" id="KW-0812">Transmembrane</keyword>
<gene>
    <name evidence="11" type="ORF">RNC47_12460</name>
</gene>
<keyword evidence="3" id="KW-1003">Cell membrane</keyword>
<proteinExistence type="predicted"/>
<dbReference type="InterPro" id="IPR050480">
    <property type="entry name" value="CysZ-like"/>
</dbReference>
<dbReference type="PANTHER" id="PTHR37468">
    <property type="entry name" value="SULFATE TRANSPORTER CYSZ"/>
    <property type="match status" value="1"/>
</dbReference>
<keyword evidence="9 10" id="KW-0472">Membrane</keyword>
<evidence type="ECO:0000256" key="6">
    <source>
        <dbReference type="ARBA" id="ARBA00022692"/>
    </source>
</evidence>
<feature type="transmembrane region" description="Helical" evidence="10">
    <location>
        <begin position="71"/>
        <end position="100"/>
    </location>
</feature>
<feature type="transmembrane region" description="Helical" evidence="10">
    <location>
        <begin position="140"/>
        <end position="161"/>
    </location>
</feature>
<keyword evidence="2" id="KW-0813">Transport</keyword>
<organism evidence="11 12">
    <name type="scientific">Streptomyces millisiae</name>
    <dbReference type="NCBI Taxonomy" id="3075542"/>
    <lineage>
        <taxon>Bacteria</taxon>
        <taxon>Bacillati</taxon>
        <taxon>Actinomycetota</taxon>
        <taxon>Actinomycetes</taxon>
        <taxon>Kitasatosporales</taxon>
        <taxon>Streptomycetaceae</taxon>
        <taxon>Streptomyces</taxon>
    </lineage>
</organism>
<dbReference type="Proteomes" id="UP001183420">
    <property type="component" value="Unassembled WGS sequence"/>
</dbReference>